<protein>
    <submittedName>
        <fullName evidence="1">Uncharacterized protein</fullName>
    </submittedName>
</protein>
<dbReference type="EMBL" id="KU877344">
    <property type="protein sequence ID" value="ANB51095.1"/>
    <property type="molecule type" value="Genomic_DNA"/>
</dbReference>
<dbReference type="KEGG" id="vg:80513457"/>
<keyword evidence="2" id="KW-1185">Reference proteome</keyword>
<proteinExistence type="predicted"/>
<accession>A0A160EQM9</accession>
<name>A0A160EQM9_9VIRU</name>
<evidence type="ECO:0000313" key="2">
    <source>
        <dbReference type="Proteomes" id="UP000241365"/>
    </source>
</evidence>
<dbReference type="Proteomes" id="UP000241365">
    <property type="component" value="Segment"/>
</dbReference>
<sequence>METTNMVQEYFVFAVYNKYYPSNAIFINTTKNNDNELTEKINQLISIGNQITSDIDNDQYFVNNNVTNSEDKKIIDYWCSLLNTLEHDHESDRFSAHFYECCHYMYLYKPKYRSLSPEQLQNKLSSKQIIQSNPIKVTHCVMVSEIGFVSIDPTIVIRYFVYGGTINSDIIAQIAKIPGVKSIQPAKKSDIVFAGYGFIKIDNKFVSDFIDKEIYFGDLKIQFDHC</sequence>
<organism evidence="1 2">
    <name type="scientific">Powai lake megavirus</name>
    <dbReference type="NCBI Taxonomy" id="1842663"/>
    <lineage>
        <taxon>Viruses</taxon>
        <taxon>Varidnaviria</taxon>
        <taxon>Bamfordvirae</taxon>
        <taxon>Nucleocytoviricota</taxon>
        <taxon>Megaviricetes</taxon>
        <taxon>Imitervirales</taxon>
        <taxon>Mimiviridae</taxon>
        <taxon>Megamimivirinae</taxon>
        <taxon>Megavirus</taxon>
        <taxon>Megavirus powaiense</taxon>
    </lineage>
</organism>
<evidence type="ECO:0000313" key="1">
    <source>
        <dbReference type="EMBL" id="ANB51095.1"/>
    </source>
</evidence>
<dbReference type="RefSeq" id="YP_010776846.1">
    <property type="nucleotide sequence ID" value="NC_075034.1"/>
</dbReference>
<reference evidence="1 2" key="1">
    <citation type="journal article" date="2016" name="Genome Announc.">
        <title>Complete Genome Sequence of a New Megavirus Family Member Isolated from an Inland Water Lake for the First Time in India.</title>
        <authorList>
            <person name="Chatterjee A."/>
            <person name="Ali F."/>
            <person name="Bange D."/>
            <person name="Kondabagil K."/>
        </authorList>
    </citation>
    <scope>NUCLEOTIDE SEQUENCE [LARGE SCALE GENOMIC DNA]</scope>
    <source>
        <strain evidence="1">1</strain>
    </source>
</reference>
<dbReference type="GeneID" id="80513457"/>